<feature type="coiled-coil region" evidence="1">
    <location>
        <begin position="58"/>
        <end position="109"/>
    </location>
</feature>
<dbReference type="EMBL" id="FNVP01000006">
    <property type="protein sequence ID" value="SEG13135.1"/>
    <property type="molecule type" value="Genomic_DNA"/>
</dbReference>
<evidence type="ECO:0008006" key="4">
    <source>
        <dbReference type="Google" id="ProtNLM"/>
    </source>
</evidence>
<dbReference type="Proteomes" id="UP000236737">
    <property type="component" value="Unassembled WGS sequence"/>
</dbReference>
<reference evidence="3" key="1">
    <citation type="submission" date="2016-10" db="EMBL/GenBank/DDBJ databases">
        <authorList>
            <person name="Varghese N."/>
            <person name="Submissions S."/>
        </authorList>
    </citation>
    <scope>NUCLEOTIDE SEQUENCE [LARGE SCALE GENOMIC DNA]</scope>
    <source>
        <strain evidence="3">CGMCC 1.9230</strain>
    </source>
</reference>
<evidence type="ECO:0000313" key="2">
    <source>
        <dbReference type="EMBL" id="SEG13135.1"/>
    </source>
</evidence>
<keyword evidence="1" id="KW-0175">Coiled coil</keyword>
<evidence type="ECO:0000256" key="1">
    <source>
        <dbReference type="SAM" id="Coils"/>
    </source>
</evidence>
<evidence type="ECO:0000313" key="3">
    <source>
        <dbReference type="Proteomes" id="UP000236737"/>
    </source>
</evidence>
<sequence>MKSKNLLLGAAVIALGFTSCKDEKAEQAEKKVETYVVYVDSIGNVAEADAKTNWEAIDASYQMRISDAQAALENLKDKEKAQERIDASKAKYEALKAKMQADMNAIKEEVATTSTTINSKQKLRNALFGQGKIGDDMNFSWVNKDNIHSVYQQFIHTAEDNKDSYSREDWDEIKLMYEALDSRKNTVEKEGLSSDDNRKIAGLKFKFAPMIKVNRMGAKSDEMKDAKQ</sequence>
<name>A0A1H5XNN1_9FLAO</name>
<accession>A0A1H5XNN1</accession>
<keyword evidence="3" id="KW-1185">Reference proteome</keyword>
<gene>
    <name evidence="2" type="ORF">SAMN04488130_106121</name>
</gene>
<dbReference type="RefSeq" id="WP_103999863.1">
    <property type="nucleotide sequence ID" value="NZ_FNVP01000006.1"/>
</dbReference>
<protein>
    <recommendedName>
        <fullName evidence="4">Lipoprotein</fullName>
    </recommendedName>
</protein>
<dbReference type="OrthoDB" id="1346349at2"/>
<dbReference type="PROSITE" id="PS51257">
    <property type="entry name" value="PROKAR_LIPOPROTEIN"/>
    <property type="match status" value="1"/>
</dbReference>
<organism evidence="2 3">
    <name type="scientific">Flavobacterium urumqiense</name>
    <dbReference type="NCBI Taxonomy" id="935224"/>
    <lineage>
        <taxon>Bacteria</taxon>
        <taxon>Pseudomonadati</taxon>
        <taxon>Bacteroidota</taxon>
        <taxon>Flavobacteriia</taxon>
        <taxon>Flavobacteriales</taxon>
        <taxon>Flavobacteriaceae</taxon>
        <taxon>Flavobacterium</taxon>
    </lineage>
</organism>
<proteinExistence type="predicted"/>
<dbReference type="AlphaFoldDB" id="A0A1H5XNN1"/>